<keyword evidence="5 8" id="KW-0812">Transmembrane</keyword>
<evidence type="ECO:0000313" key="10">
    <source>
        <dbReference type="EMBL" id="AJD47156.1"/>
    </source>
</evidence>
<gene>
    <name evidence="10" type="ORF">S7S_03670</name>
</gene>
<comment type="similarity">
    <text evidence="2">Belongs to the binding-protein-dependent transport system permease family. CysTW subfamily.</text>
</comment>
<keyword evidence="11" id="KW-1185">Reference proteome</keyword>
<protein>
    <submittedName>
        <fullName evidence="10">Binding-protein-dependent transport system inner membrane protein</fullName>
    </submittedName>
</protein>
<feature type="domain" description="ABC transmembrane type-1" evidence="9">
    <location>
        <begin position="74"/>
        <end position="280"/>
    </location>
</feature>
<dbReference type="OrthoDB" id="9807047at2"/>
<dbReference type="CDD" id="cd06261">
    <property type="entry name" value="TM_PBP2"/>
    <property type="match status" value="1"/>
</dbReference>
<name>A0A0B4XJD7_9GAMM</name>
<evidence type="ECO:0000313" key="11">
    <source>
        <dbReference type="Proteomes" id="UP000006764"/>
    </source>
</evidence>
<evidence type="ECO:0000256" key="6">
    <source>
        <dbReference type="ARBA" id="ARBA00022989"/>
    </source>
</evidence>
<dbReference type="Proteomes" id="UP000006764">
    <property type="component" value="Chromosome"/>
</dbReference>
<dbReference type="PANTHER" id="PTHR42929:SF1">
    <property type="entry name" value="INNER MEMBRANE ABC TRANSPORTER PERMEASE PROTEIN YDCU-RELATED"/>
    <property type="match status" value="1"/>
</dbReference>
<dbReference type="STRING" id="391936.S7S_03670"/>
<dbReference type="RefSeq" id="WP_008738189.1">
    <property type="nucleotide sequence ID" value="NZ_CP004387.1"/>
</dbReference>
<keyword evidence="3 8" id="KW-0813">Transport</keyword>
<evidence type="ECO:0000256" key="8">
    <source>
        <dbReference type="RuleBase" id="RU363032"/>
    </source>
</evidence>
<comment type="subcellular location">
    <subcellularLocation>
        <location evidence="1 8">Cell membrane</location>
        <topology evidence="1 8">Multi-pass membrane protein</topology>
    </subcellularLocation>
</comment>
<keyword evidence="7 8" id="KW-0472">Membrane</keyword>
<evidence type="ECO:0000256" key="2">
    <source>
        <dbReference type="ARBA" id="ARBA00007069"/>
    </source>
</evidence>
<dbReference type="PANTHER" id="PTHR42929">
    <property type="entry name" value="INNER MEMBRANE ABC TRANSPORTER PERMEASE PROTEIN YDCU-RELATED-RELATED"/>
    <property type="match status" value="1"/>
</dbReference>
<evidence type="ECO:0000256" key="5">
    <source>
        <dbReference type="ARBA" id="ARBA00022692"/>
    </source>
</evidence>
<dbReference type="EMBL" id="CP004387">
    <property type="protein sequence ID" value="AJD47156.1"/>
    <property type="molecule type" value="Genomic_DNA"/>
</dbReference>
<dbReference type="InterPro" id="IPR035906">
    <property type="entry name" value="MetI-like_sf"/>
</dbReference>
<dbReference type="Gene3D" id="1.10.3720.10">
    <property type="entry name" value="MetI-like"/>
    <property type="match status" value="1"/>
</dbReference>
<dbReference type="SUPFAM" id="SSF161098">
    <property type="entry name" value="MetI-like"/>
    <property type="match status" value="1"/>
</dbReference>
<dbReference type="KEGG" id="apac:S7S_03670"/>
<dbReference type="Pfam" id="PF00528">
    <property type="entry name" value="BPD_transp_1"/>
    <property type="match status" value="1"/>
</dbReference>
<feature type="transmembrane region" description="Helical" evidence="8">
    <location>
        <begin position="20"/>
        <end position="45"/>
    </location>
</feature>
<dbReference type="InterPro" id="IPR000515">
    <property type="entry name" value="MetI-like"/>
</dbReference>
<evidence type="ECO:0000256" key="4">
    <source>
        <dbReference type="ARBA" id="ARBA00022475"/>
    </source>
</evidence>
<keyword evidence="6 8" id="KW-1133">Transmembrane helix</keyword>
<dbReference type="GO" id="GO:0055085">
    <property type="term" value="P:transmembrane transport"/>
    <property type="evidence" value="ECO:0007669"/>
    <property type="project" value="InterPro"/>
</dbReference>
<evidence type="ECO:0000256" key="3">
    <source>
        <dbReference type="ARBA" id="ARBA00022448"/>
    </source>
</evidence>
<accession>A0A0B4XJD7</accession>
<dbReference type="HOGENOM" id="CLU_016047_18_3_6"/>
<feature type="transmembrane region" description="Helical" evidence="8">
    <location>
        <begin position="78"/>
        <end position="100"/>
    </location>
</feature>
<feature type="transmembrane region" description="Helical" evidence="8">
    <location>
        <begin position="261"/>
        <end position="281"/>
    </location>
</feature>
<dbReference type="NCBIfam" id="NF007044">
    <property type="entry name" value="PRK09497.1"/>
    <property type="match status" value="1"/>
</dbReference>
<dbReference type="AlphaFoldDB" id="A0A0B4XJD7"/>
<dbReference type="GO" id="GO:0005886">
    <property type="term" value="C:plasma membrane"/>
    <property type="evidence" value="ECO:0007669"/>
    <property type="project" value="UniProtKB-SubCell"/>
</dbReference>
<reference evidence="10 11" key="1">
    <citation type="journal article" date="2012" name="J. Bacteriol.">
        <title>Genome sequence of an alkane-degrading bacterium, Alcanivorax pacificus type strain W11-5, isolated from deep sea sediment.</title>
        <authorList>
            <person name="Lai Q."/>
            <person name="Shao Z."/>
        </authorList>
    </citation>
    <scope>NUCLEOTIDE SEQUENCE [LARGE SCALE GENOMIC DNA]</scope>
    <source>
        <strain evidence="10 11">W11-5</strain>
    </source>
</reference>
<feature type="transmembrane region" description="Helical" evidence="8">
    <location>
        <begin position="106"/>
        <end position="124"/>
    </location>
</feature>
<organism evidence="10 11">
    <name type="scientific">Isoalcanivorax pacificus W11-5</name>
    <dbReference type="NCBI Taxonomy" id="391936"/>
    <lineage>
        <taxon>Bacteria</taxon>
        <taxon>Pseudomonadati</taxon>
        <taxon>Pseudomonadota</taxon>
        <taxon>Gammaproteobacteria</taxon>
        <taxon>Oceanospirillales</taxon>
        <taxon>Alcanivoracaceae</taxon>
        <taxon>Isoalcanivorax</taxon>
    </lineage>
</organism>
<sequence>MLTRLFKPLFDLKAPFRSGVLWLIWGWLILLVLLPNLLVIGVSFLERDPQDFIRFSVSLDNYQRLFDPLYLGVFSRSLYMAVMATVLCLAIGYPFAWGVSRVAPRWRPLLMFLLIVPFWTNSLVRTYAIKVLLAGNGLINSFLIDLGLISQPLQLLYTEGAVIIGLIYVLLPFMILPLYSVFEQLREDLLAASADLGASRWRTFRHVVIPMTMPGVIAGCLLVLLPAMGMFYIADVLGGSRVLLVGNVIKSQFLDARDWPFGAAASVMLTVAMAVLLLAYWQSVRRVRQQVTL</sequence>
<feature type="transmembrane region" description="Helical" evidence="8">
    <location>
        <begin position="161"/>
        <end position="182"/>
    </location>
</feature>
<evidence type="ECO:0000256" key="7">
    <source>
        <dbReference type="ARBA" id="ARBA00023136"/>
    </source>
</evidence>
<keyword evidence="4" id="KW-1003">Cell membrane</keyword>
<dbReference type="PROSITE" id="PS50928">
    <property type="entry name" value="ABC_TM1"/>
    <property type="match status" value="1"/>
</dbReference>
<feature type="transmembrane region" description="Helical" evidence="8">
    <location>
        <begin position="207"/>
        <end position="234"/>
    </location>
</feature>
<evidence type="ECO:0000259" key="9">
    <source>
        <dbReference type="PROSITE" id="PS50928"/>
    </source>
</evidence>
<evidence type="ECO:0000256" key="1">
    <source>
        <dbReference type="ARBA" id="ARBA00004651"/>
    </source>
</evidence>
<proteinExistence type="inferred from homology"/>